<sequence length="72" mass="7341">MASPSKSSSVPALTSSANQLPVHLGIHISFPASRLAISSSKSSSRVTTLTPTGSFQSPLVVHVTSQGNSSHP</sequence>
<evidence type="ECO:0000313" key="2">
    <source>
        <dbReference type="Proteomes" id="UP001165960"/>
    </source>
</evidence>
<organism evidence="1 2">
    <name type="scientific">Entomophthora muscae</name>
    <dbReference type="NCBI Taxonomy" id="34485"/>
    <lineage>
        <taxon>Eukaryota</taxon>
        <taxon>Fungi</taxon>
        <taxon>Fungi incertae sedis</taxon>
        <taxon>Zoopagomycota</taxon>
        <taxon>Entomophthoromycotina</taxon>
        <taxon>Entomophthoromycetes</taxon>
        <taxon>Entomophthorales</taxon>
        <taxon>Entomophthoraceae</taxon>
        <taxon>Entomophthora</taxon>
    </lineage>
</organism>
<comment type="caution">
    <text evidence="1">The sequence shown here is derived from an EMBL/GenBank/DDBJ whole genome shotgun (WGS) entry which is preliminary data.</text>
</comment>
<reference evidence="1" key="1">
    <citation type="submission" date="2022-04" db="EMBL/GenBank/DDBJ databases">
        <title>Genome of the entomopathogenic fungus Entomophthora muscae.</title>
        <authorList>
            <person name="Elya C."/>
            <person name="Lovett B.R."/>
            <person name="Lee E."/>
            <person name="Macias A.M."/>
            <person name="Hajek A.E."/>
            <person name="De Bivort B.L."/>
            <person name="Kasson M.T."/>
            <person name="De Fine Licht H.H."/>
            <person name="Stajich J.E."/>
        </authorList>
    </citation>
    <scope>NUCLEOTIDE SEQUENCE</scope>
    <source>
        <strain evidence="1">Berkeley</strain>
    </source>
</reference>
<keyword evidence="2" id="KW-1185">Reference proteome</keyword>
<name>A0ACC2UHH8_9FUNG</name>
<protein>
    <submittedName>
        <fullName evidence="1">Uncharacterized protein</fullName>
    </submittedName>
</protein>
<dbReference type="Proteomes" id="UP001165960">
    <property type="component" value="Unassembled WGS sequence"/>
</dbReference>
<dbReference type="EMBL" id="QTSX02000729">
    <property type="protein sequence ID" value="KAJ9086190.1"/>
    <property type="molecule type" value="Genomic_DNA"/>
</dbReference>
<gene>
    <name evidence="1" type="ORF">DSO57_1006701</name>
</gene>
<evidence type="ECO:0000313" key="1">
    <source>
        <dbReference type="EMBL" id="KAJ9086190.1"/>
    </source>
</evidence>
<proteinExistence type="predicted"/>
<accession>A0ACC2UHH8</accession>